<dbReference type="Pfam" id="PF14088">
    <property type="entry name" value="DUF4268"/>
    <property type="match status" value="1"/>
</dbReference>
<evidence type="ECO:0000313" key="3">
    <source>
        <dbReference type="Proteomes" id="UP000030445"/>
    </source>
</evidence>
<comment type="caution">
    <text evidence="2">The sequence shown here is derived from an EMBL/GenBank/DDBJ whole genome shotgun (WGS) entry which is preliminary data.</text>
</comment>
<dbReference type="Gene3D" id="3.40.1350.10">
    <property type="match status" value="1"/>
</dbReference>
<dbReference type="Proteomes" id="UP000030445">
    <property type="component" value="Unassembled WGS sequence"/>
</dbReference>
<dbReference type="InterPro" id="IPR011856">
    <property type="entry name" value="tRNA_endonuc-like_dom_sf"/>
</dbReference>
<organism evidence="2 3">
    <name type="scientific">Prochlorococcus marinus str. MIT 9302</name>
    <dbReference type="NCBI Taxonomy" id="74545"/>
    <lineage>
        <taxon>Bacteria</taxon>
        <taxon>Bacillati</taxon>
        <taxon>Cyanobacteriota</taxon>
        <taxon>Cyanophyceae</taxon>
        <taxon>Synechococcales</taxon>
        <taxon>Prochlorococcaceae</taxon>
        <taxon>Prochlorococcus</taxon>
    </lineage>
</organism>
<dbReference type="GO" id="GO:0003676">
    <property type="term" value="F:nucleic acid binding"/>
    <property type="evidence" value="ECO:0007669"/>
    <property type="project" value="InterPro"/>
</dbReference>
<feature type="domain" description="DUF4268" evidence="1">
    <location>
        <begin position="169"/>
        <end position="303"/>
    </location>
</feature>
<dbReference type="EMBL" id="JNAM01000009">
    <property type="protein sequence ID" value="KGF97865.1"/>
    <property type="molecule type" value="Genomic_DNA"/>
</dbReference>
<evidence type="ECO:0000259" key="1">
    <source>
        <dbReference type="Pfam" id="PF14088"/>
    </source>
</evidence>
<proteinExistence type="predicted"/>
<name>A0A0A2A8F0_PROMR</name>
<accession>A0A0A2A8F0</accession>
<sequence length="310" mass="35464">MVGAIEKLQRVPLREVWKHEAYDFTQWLQENLDILNDALDLELTSAEREQAAGSFSIDLVAENNDGQIVIIENQLEKSNHDHLGKLITYLTAREASGAIWIVSEPRQEHINAIAWLNESTNAFFYLLKVEAVRIGSSSPAPLLTLIAGPSNEAKVAGKAKQEIVERHYIRKKWWTQLLSNSKAKSHQHISPNMRQYICASSGYRGLDFNYLVGQNNCGSELYIDRGKDSQDENKMIFDKLQLLENSINEKVNYPIKWQRLETKRASRIRIDLDGGYKSSEEDWPAFHEIMIDAMNQLEAAIKPELKKLKI</sequence>
<reference evidence="3" key="1">
    <citation type="journal article" date="2014" name="Sci. Data">
        <title>Genomes of diverse isolates of the marine cyanobacterium Prochlorococcus.</title>
        <authorList>
            <person name="Biller S."/>
            <person name="Berube P."/>
            <person name="Thompson J."/>
            <person name="Kelly L."/>
            <person name="Roggensack S."/>
            <person name="Awad L."/>
            <person name="Roache-Johnson K."/>
            <person name="Ding H."/>
            <person name="Giovannoni S.J."/>
            <person name="Moore L.R."/>
            <person name="Chisholm S.W."/>
        </authorList>
    </citation>
    <scope>NUCLEOTIDE SEQUENCE [LARGE SCALE GENOMIC DNA]</scope>
    <source>
        <strain evidence="3">MIT 9302</strain>
    </source>
</reference>
<dbReference type="RefSeq" id="WP_032526649.1">
    <property type="nucleotide sequence ID" value="NZ_CP138951.1"/>
</dbReference>
<dbReference type="eggNOG" id="COG1637">
    <property type="taxonomic scope" value="Bacteria"/>
</dbReference>
<dbReference type="OrthoDB" id="570199at2"/>
<protein>
    <recommendedName>
        <fullName evidence="1">DUF4268 domain-containing protein</fullName>
    </recommendedName>
</protein>
<gene>
    <name evidence="2" type="ORF">EU96_0979</name>
</gene>
<dbReference type="eggNOG" id="COG1479">
    <property type="taxonomic scope" value="Bacteria"/>
</dbReference>
<dbReference type="InterPro" id="IPR025364">
    <property type="entry name" value="DUF4268"/>
</dbReference>
<evidence type="ECO:0000313" key="2">
    <source>
        <dbReference type="EMBL" id="KGF97865.1"/>
    </source>
</evidence>
<dbReference type="STRING" id="74545.EU96_0979"/>
<dbReference type="AlphaFoldDB" id="A0A0A2A8F0"/>